<dbReference type="OrthoDB" id="10267033at2759"/>
<dbReference type="PANTHER" id="PTHR12702">
    <property type="entry name" value="SEC15"/>
    <property type="match status" value="1"/>
</dbReference>
<dbReference type="GO" id="GO:0006893">
    <property type="term" value="P:Golgi to plasma membrane transport"/>
    <property type="evidence" value="ECO:0007669"/>
    <property type="project" value="TreeGrafter"/>
</dbReference>
<evidence type="ECO:0000259" key="1">
    <source>
        <dbReference type="Pfam" id="PF20651"/>
    </source>
</evidence>
<accession>A0A137P4V0</accession>
<dbReference type="InterPro" id="IPR048359">
    <property type="entry name" value="EXOC6_Sec15_N"/>
</dbReference>
<name>A0A137P4V0_CONC2</name>
<dbReference type="PANTHER" id="PTHR12702:SF0">
    <property type="entry name" value="EXOCYST COMPLEX COMPONENT 6"/>
    <property type="match status" value="1"/>
</dbReference>
<dbReference type="OMA" id="THSXSTE"/>
<dbReference type="AlphaFoldDB" id="A0A137P4V0"/>
<dbReference type="Proteomes" id="UP000070444">
    <property type="component" value="Unassembled WGS sequence"/>
</dbReference>
<dbReference type="GO" id="GO:0016020">
    <property type="term" value="C:membrane"/>
    <property type="evidence" value="ECO:0007669"/>
    <property type="project" value="TreeGrafter"/>
</dbReference>
<organism evidence="2 3">
    <name type="scientific">Conidiobolus coronatus (strain ATCC 28846 / CBS 209.66 / NRRL 28638)</name>
    <name type="common">Delacroixia coronata</name>
    <dbReference type="NCBI Taxonomy" id="796925"/>
    <lineage>
        <taxon>Eukaryota</taxon>
        <taxon>Fungi</taxon>
        <taxon>Fungi incertae sedis</taxon>
        <taxon>Zoopagomycota</taxon>
        <taxon>Entomophthoromycotina</taxon>
        <taxon>Entomophthoromycetes</taxon>
        <taxon>Entomophthorales</taxon>
        <taxon>Ancylistaceae</taxon>
        <taxon>Conidiobolus</taxon>
    </lineage>
</organism>
<dbReference type="GO" id="GO:0000145">
    <property type="term" value="C:exocyst"/>
    <property type="evidence" value="ECO:0007669"/>
    <property type="project" value="TreeGrafter"/>
</dbReference>
<sequence>MTSKDPSVAKLFQILHSFTHQATSNTSNDLELIDDVSPLISVLQSSIKLEKQNEVLDCLGNIVADKDKEIEKICEQNYQEFIQSVDQLLLVKQSINSLRSNVTDLNRQIQSGGTQLLLTKMELIQQRKVQKNVDTAIETLKGCLNILKLANKVNLLLQSNKYYLALMTLEDLEQNHLPQTSQYEFTIYMSECIPHMRNSIKKAVVLDKREWLSSLRDRSRIIGKKKLSQMMKNFKRWGDRNKEGNSIAFHMVLDEDNESEGEEDDFEQIDQVIKFEPLFQCLHIHKILGILNEFQNSFCEDRQNHGISIISSDIKLESEHISNFDLFIYDITGFFLVEYCIMTTTDGFRMKSDVDILWDQMTSKLLNVISTNLSEANKDNTLHHIKDSLISMALLLEVS</sequence>
<dbReference type="STRING" id="796925.A0A137P4V0"/>
<dbReference type="Pfam" id="PF20651">
    <property type="entry name" value="EXOC6_Sec15_N"/>
    <property type="match status" value="1"/>
</dbReference>
<dbReference type="GO" id="GO:0090522">
    <property type="term" value="P:vesicle tethering involved in exocytosis"/>
    <property type="evidence" value="ECO:0007669"/>
    <property type="project" value="InterPro"/>
</dbReference>
<proteinExistence type="predicted"/>
<keyword evidence="3" id="KW-1185">Reference proteome</keyword>
<dbReference type="InterPro" id="IPR007225">
    <property type="entry name" value="EXOC6/Sec15"/>
</dbReference>
<gene>
    <name evidence="2" type="ORF">CONCODRAFT_39951</name>
</gene>
<evidence type="ECO:0000313" key="2">
    <source>
        <dbReference type="EMBL" id="KXN69979.1"/>
    </source>
</evidence>
<dbReference type="GO" id="GO:0006886">
    <property type="term" value="P:intracellular protein transport"/>
    <property type="evidence" value="ECO:0007669"/>
    <property type="project" value="InterPro"/>
</dbReference>
<reference evidence="2 3" key="1">
    <citation type="journal article" date="2015" name="Genome Biol. Evol.">
        <title>Phylogenomic analyses indicate that early fungi evolved digesting cell walls of algal ancestors of land plants.</title>
        <authorList>
            <person name="Chang Y."/>
            <person name="Wang S."/>
            <person name="Sekimoto S."/>
            <person name="Aerts A.L."/>
            <person name="Choi C."/>
            <person name="Clum A."/>
            <person name="LaButti K.M."/>
            <person name="Lindquist E.A."/>
            <person name="Yee Ngan C."/>
            <person name="Ohm R.A."/>
            <person name="Salamov A.A."/>
            <person name="Grigoriev I.V."/>
            <person name="Spatafora J.W."/>
            <person name="Berbee M.L."/>
        </authorList>
    </citation>
    <scope>NUCLEOTIDE SEQUENCE [LARGE SCALE GENOMIC DNA]</scope>
    <source>
        <strain evidence="2 3">NRRL 28638</strain>
    </source>
</reference>
<evidence type="ECO:0000313" key="3">
    <source>
        <dbReference type="Proteomes" id="UP000070444"/>
    </source>
</evidence>
<feature type="domain" description="Exocyst complex component EXOC6/Sec15 N-terminal" evidence="1">
    <location>
        <begin position="59"/>
        <end position="225"/>
    </location>
</feature>
<dbReference type="EMBL" id="KQ964516">
    <property type="protein sequence ID" value="KXN69979.1"/>
    <property type="molecule type" value="Genomic_DNA"/>
</dbReference>
<protein>
    <recommendedName>
        <fullName evidence="1">Exocyst complex component EXOC6/Sec15 N-terminal domain-containing protein</fullName>
    </recommendedName>
</protein>